<gene>
    <name evidence="2" type="ORF">GCM10010517_58210</name>
</gene>
<comment type="caution">
    <text evidence="2">The sequence shown here is derived from an EMBL/GenBank/DDBJ whole genome shotgun (WGS) entry which is preliminary data.</text>
</comment>
<feature type="compositionally biased region" description="Low complexity" evidence="1">
    <location>
        <begin position="10"/>
        <end position="24"/>
    </location>
</feature>
<keyword evidence="3" id="KW-1185">Reference proteome</keyword>
<organism evidence="2 3">
    <name type="scientific">Streptosporangium fragile</name>
    <dbReference type="NCBI Taxonomy" id="46186"/>
    <lineage>
        <taxon>Bacteria</taxon>
        <taxon>Bacillati</taxon>
        <taxon>Actinomycetota</taxon>
        <taxon>Actinomycetes</taxon>
        <taxon>Streptosporangiales</taxon>
        <taxon>Streptosporangiaceae</taxon>
        <taxon>Streptosporangium</taxon>
    </lineage>
</organism>
<evidence type="ECO:0000256" key="1">
    <source>
        <dbReference type="SAM" id="MobiDB-lite"/>
    </source>
</evidence>
<accession>A0ABP6IKJ8</accession>
<evidence type="ECO:0000313" key="3">
    <source>
        <dbReference type="Proteomes" id="UP001500831"/>
    </source>
</evidence>
<evidence type="ECO:0000313" key="2">
    <source>
        <dbReference type="EMBL" id="GAA2893653.1"/>
    </source>
</evidence>
<dbReference type="Proteomes" id="UP001500831">
    <property type="component" value="Unassembled WGS sequence"/>
</dbReference>
<feature type="region of interest" description="Disordered" evidence="1">
    <location>
        <begin position="1"/>
        <end position="61"/>
    </location>
</feature>
<sequence>MVPEVPVWPSASRTRGTASTTASTVIPPISTSKNSGQRILSPIDPRGVPSREVPPGPEGRLPRDVLAARRDGLMAALWNGVLGIRW</sequence>
<feature type="compositionally biased region" description="Polar residues" evidence="1">
    <location>
        <begin position="29"/>
        <end position="38"/>
    </location>
</feature>
<proteinExistence type="predicted"/>
<reference evidence="3" key="1">
    <citation type="journal article" date="2019" name="Int. J. Syst. Evol. Microbiol.">
        <title>The Global Catalogue of Microorganisms (GCM) 10K type strain sequencing project: providing services to taxonomists for standard genome sequencing and annotation.</title>
        <authorList>
            <consortium name="The Broad Institute Genomics Platform"/>
            <consortium name="The Broad Institute Genome Sequencing Center for Infectious Disease"/>
            <person name="Wu L."/>
            <person name="Ma J."/>
        </authorList>
    </citation>
    <scope>NUCLEOTIDE SEQUENCE [LARGE SCALE GENOMIC DNA]</scope>
    <source>
        <strain evidence="3">JCM 6242</strain>
    </source>
</reference>
<protein>
    <submittedName>
        <fullName evidence="2">Uncharacterized protein</fullName>
    </submittedName>
</protein>
<dbReference type="EMBL" id="BAAAVI010000051">
    <property type="protein sequence ID" value="GAA2893653.1"/>
    <property type="molecule type" value="Genomic_DNA"/>
</dbReference>
<name>A0ABP6IKJ8_9ACTN</name>